<evidence type="ECO:0000256" key="2">
    <source>
        <dbReference type="ARBA" id="ARBA00022898"/>
    </source>
</evidence>
<dbReference type="InterPro" id="IPR027278">
    <property type="entry name" value="ACCD_DCysDesulf"/>
</dbReference>
<name>A0A9X1K075_9RHOB</name>
<gene>
    <name evidence="4" type="ORF">KX928_20585</name>
</gene>
<protein>
    <submittedName>
        <fullName evidence="4">D-cysteine desulfhydrase family protein</fullName>
    </submittedName>
</protein>
<dbReference type="Proteomes" id="UP001138661">
    <property type="component" value="Unassembled WGS sequence"/>
</dbReference>
<proteinExistence type="predicted"/>
<comment type="caution">
    <text evidence="4">The sequence shown here is derived from an EMBL/GenBank/DDBJ whole genome shotgun (WGS) entry which is preliminary data.</text>
</comment>
<evidence type="ECO:0000259" key="3">
    <source>
        <dbReference type="Pfam" id="PF00291"/>
    </source>
</evidence>
<dbReference type="PIRSF" id="PIRSF006278">
    <property type="entry name" value="ACCD_DCysDesulf"/>
    <property type="match status" value="1"/>
</dbReference>
<dbReference type="GO" id="GO:0019148">
    <property type="term" value="F:D-cysteine desulfhydrase activity"/>
    <property type="evidence" value="ECO:0007669"/>
    <property type="project" value="TreeGrafter"/>
</dbReference>
<evidence type="ECO:0000313" key="4">
    <source>
        <dbReference type="EMBL" id="MBW4710191.1"/>
    </source>
</evidence>
<organism evidence="4 5">
    <name type="scientific">Roseobacter insulae</name>
    <dbReference type="NCBI Taxonomy" id="2859783"/>
    <lineage>
        <taxon>Bacteria</taxon>
        <taxon>Pseudomonadati</taxon>
        <taxon>Pseudomonadota</taxon>
        <taxon>Alphaproteobacteria</taxon>
        <taxon>Rhodobacterales</taxon>
        <taxon>Roseobacteraceae</taxon>
        <taxon>Roseobacter</taxon>
    </lineage>
</organism>
<dbReference type="InterPro" id="IPR001926">
    <property type="entry name" value="TrpB-like_PALP"/>
</dbReference>
<keyword evidence="5" id="KW-1185">Reference proteome</keyword>
<feature type="domain" description="Tryptophan synthase beta chain-like PALP" evidence="3">
    <location>
        <begin position="12"/>
        <end position="314"/>
    </location>
</feature>
<evidence type="ECO:0000256" key="1">
    <source>
        <dbReference type="ARBA" id="ARBA00001933"/>
    </source>
</evidence>
<dbReference type="PANTHER" id="PTHR43780:SF2">
    <property type="entry name" value="1-AMINOCYCLOPROPANE-1-CARBOXYLATE DEAMINASE-RELATED"/>
    <property type="match status" value="1"/>
</dbReference>
<reference evidence="4" key="1">
    <citation type="submission" date="2021-07" db="EMBL/GenBank/DDBJ databases">
        <title>Roseobacter insulae sp. nov., isolated from a tidal flat.</title>
        <authorList>
            <person name="Park S."/>
            <person name="Yoon J.-H."/>
        </authorList>
    </citation>
    <scope>NUCLEOTIDE SEQUENCE</scope>
    <source>
        <strain evidence="4">YSTF-M11</strain>
    </source>
</reference>
<comment type="cofactor">
    <cofactor evidence="1">
        <name>pyridoxal 5'-phosphate</name>
        <dbReference type="ChEBI" id="CHEBI:597326"/>
    </cofactor>
</comment>
<dbReference type="PANTHER" id="PTHR43780">
    <property type="entry name" value="1-AMINOCYCLOPROPANE-1-CARBOXYLATE DEAMINASE-RELATED"/>
    <property type="match status" value="1"/>
</dbReference>
<keyword evidence="2" id="KW-0663">Pyridoxal phosphate</keyword>
<sequence>MTFARADLVSAATPIEPLPNLSALLGIDLHIKRDDLAGTTMGGNKSRQLEYYLGAAQQKNAQTVLITGAVQSNFVRTAAASAAKLGMKTIVQLEARVPDVDALYGSNGNVLLSRLLGVEVMHYPVGEDEAGADAALRARAEAEEAAGRTPYVIPLALGNPPLGALGYMRAAEEVIHQDPDFDVVVIASGSGLTHAGMLAGLRNAGHSVRVIGSCVRRDAEQQRHRIATVLEALSRLLGSPVPVSHDDIDIWDGALSPGYGRLGPQAAQAMAMMARSEGIVLDPVYTAKVFAAVPAMVKSGEIAAGARVLFVHTGGLASLFAYQSALENAFPHG</sequence>
<dbReference type="RefSeq" id="WP_219506417.1">
    <property type="nucleotide sequence ID" value="NZ_JAHXDN010000006.1"/>
</dbReference>
<dbReference type="Pfam" id="PF00291">
    <property type="entry name" value="PALP"/>
    <property type="match status" value="1"/>
</dbReference>
<dbReference type="AlphaFoldDB" id="A0A9X1K075"/>
<evidence type="ECO:0000313" key="5">
    <source>
        <dbReference type="Proteomes" id="UP001138661"/>
    </source>
</evidence>
<accession>A0A9X1K075</accession>
<dbReference type="EMBL" id="JAHXDN010000006">
    <property type="protein sequence ID" value="MBW4710191.1"/>
    <property type="molecule type" value="Genomic_DNA"/>
</dbReference>